<comment type="subunit">
    <text evidence="12">Component of the SMC5-SMC6 complex.</text>
</comment>
<keyword evidence="10" id="KW-0694">RNA-binding</keyword>
<dbReference type="InterPro" id="IPR036612">
    <property type="entry name" value="KH_dom_type_1_sf"/>
</dbReference>
<comment type="caution">
    <text evidence="15">The sequence shown here is derived from an EMBL/GenBank/DDBJ whole genome shotgun (WGS) entry which is preliminary data.</text>
</comment>
<proteinExistence type="inferred from homology"/>
<dbReference type="InterPro" id="IPR000571">
    <property type="entry name" value="Znf_CCCH"/>
</dbReference>
<evidence type="ECO:0000256" key="4">
    <source>
        <dbReference type="ARBA" id="ARBA00022763"/>
    </source>
</evidence>
<dbReference type="SMART" id="SM00322">
    <property type="entry name" value="KH"/>
    <property type="match status" value="1"/>
</dbReference>
<evidence type="ECO:0000313" key="16">
    <source>
        <dbReference type="Proteomes" id="UP001396334"/>
    </source>
</evidence>
<feature type="zinc finger region" description="C3H1-type" evidence="11">
    <location>
        <begin position="498"/>
        <end position="526"/>
    </location>
</feature>
<dbReference type="PANTHER" id="PTHR16140:SF18">
    <property type="entry name" value="NON-STRUCTURAL MAINTENANCE OF CHROMOSOMES ELEMENT 4"/>
    <property type="match status" value="1"/>
</dbReference>
<evidence type="ECO:0000256" key="1">
    <source>
        <dbReference type="ARBA" id="ARBA00004123"/>
    </source>
</evidence>
<dbReference type="Pfam" id="PF00013">
    <property type="entry name" value="KH_1"/>
    <property type="match status" value="1"/>
</dbReference>
<comment type="similarity">
    <text evidence="2 12">Belongs to the NSE4 family.</text>
</comment>
<keyword evidence="16" id="KW-1185">Reference proteome</keyword>
<dbReference type="InterPro" id="IPR036855">
    <property type="entry name" value="Znf_CCCH_sf"/>
</dbReference>
<dbReference type="Pfam" id="PF14608">
    <property type="entry name" value="zf-CCCH_2"/>
    <property type="match status" value="1"/>
</dbReference>
<dbReference type="SUPFAM" id="SSF90229">
    <property type="entry name" value="CCCH zinc finger"/>
    <property type="match status" value="3"/>
</dbReference>
<dbReference type="Pfam" id="PF00642">
    <property type="entry name" value="zf-CCCH"/>
    <property type="match status" value="2"/>
</dbReference>
<dbReference type="CDD" id="cd22464">
    <property type="entry name" value="KH-I_AtC3H36_like"/>
    <property type="match status" value="1"/>
</dbReference>
<evidence type="ECO:0000256" key="12">
    <source>
        <dbReference type="RuleBase" id="RU365071"/>
    </source>
</evidence>
<feature type="region of interest" description="Disordered" evidence="13">
    <location>
        <begin position="363"/>
        <end position="382"/>
    </location>
</feature>
<dbReference type="EMBL" id="JBBPBN010000943">
    <property type="protein sequence ID" value="KAK8481155.1"/>
    <property type="molecule type" value="Genomic_DNA"/>
</dbReference>
<protein>
    <recommendedName>
        <fullName evidence="12">Non-structural maintenance of chromosomes element 4</fullName>
    </recommendedName>
</protein>
<keyword evidence="6 11" id="KW-0862">Zinc</keyword>
<dbReference type="InterPro" id="IPR004087">
    <property type="entry name" value="KH_dom"/>
</dbReference>
<comment type="function">
    <text evidence="12">Component of the SMC5-SMC6 complex, that promotes sister chromatid alignment after DNA damage and facilitates double-stranded DNA breaks (DSBs) repair via homologous recombination between sister chromatids.</text>
</comment>
<evidence type="ECO:0000313" key="15">
    <source>
        <dbReference type="EMBL" id="KAK8481155.1"/>
    </source>
</evidence>
<evidence type="ECO:0000256" key="7">
    <source>
        <dbReference type="ARBA" id="ARBA00023172"/>
    </source>
</evidence>
<dbReference type="SMART" id="SM00356">
    <property type="entry name" value="ZnF_C3H1"/>
    <property type="match status" value="3"/>
</dbReference>
<keyword evidence="8 12" id="KW-0234">DNA repair</keyword>
<keyword evidence="7 12" id="KW-0233">DNA recombination</keyword>
<dbReference type="PROSITE" id="PS50084">
    <property type="entry name" value="KH_TYPE_1"/>
    <property type="match status" value="1"/>
</dbReference>
<dbReference type="SUPFAM" id="SSF54791">
    <property type="entry name" value="Eukaryotic type KH-domain (KH-domain type I)"/>
    <property type="match status" value="1"/>
</dbReference>
<name>A0ABR1ZKS4_9ROSI</name>
<feature type="domain" description="C3H1-type" evidence="14">
    <location>
        <begin position="498"/>
        <end position="526"/>
    </location>
</feature>
<evidence type="ECO:0000256" key="2">
    <source>
        <dbReference type="ARBA" id="ARBA00008997"/>
    </source>
</evidence>
<dbReference type="PROSITE" id="PS50103">
    <property type="entry name" value="ZF_C3H1"/>
    <property type="match status" value="3"/>
</dbReference>
<keyword evidence="5 11" id="KW-0863">Zinc-finger</keyword>
<feature type="compositionally biased region" description="Basic and acidic residues" evidence="13">
    <location>
        <begin position="198"/>
        <end position="218"/>
    </location>
</feature>
<dbReference type="Gene3D" id="3.30.1370.10">
    <property type="entry name" value="K Homology domain, type 1"/>
    <property type="match status" value="1"/>
</dbReference>
<dbReference type="Gene3D" id="4.10.1000.10">
    <property type="entry name" value="Zinc finger, CCCH-type"/>
    <property type="match status" value="2"/>
</dbReference>
<feature type="compositionally biased region" description="Polar residues" evidence="13">
    <location>
        <begin position="334"/>
        <end position="350"/>
    </location>
</feature>
<evidence type="ECO:0000256" key="5">
    <source>
        <dbReference type="ARBA" id="ARBA00022771"/>
    </source>
</evidence>
<evidence type="ECO:0000256" key="9">
    <source>
        <dbReference type="ARBA" id="ARBA00023242"/>
    </source>
</evidence>
<comment type="subcellular location">
    <subcellularLocation>
        <location evidence="1 12">Nucleus</location>
    </subcellularLocation>
</comment>
<keyword evidence="4 12" id="KW-0227">DNA damage</keyword>
<dbReference type="Pfam" id="PF08743">
    <property type="entry name" value="Nse4_C"/>
    <property type="match status" value="1"/>
</dbReference>
<feature type="domain" description="C3H1-type" evidence="14">
    <location>
        <begin position="433"/>
        <end position="461"/>
    </location>
</feature>
<feature type="region of interest" description="Disordered" evidence="13">
    <location>
        <begin position="190"/>
        <end position="218"/>
    </location>
</feature>
<keyword evidence="9 12" id="KW-0539">Nucleus</keyword>
<feature type="zinc finger region" description="C3H1-type" evidence="11">
    <location>
        <begin position="433"/>
        <end position="461"/>
    </location>
</feature>
<sequence>MRRTVKKEKQTEKGTTAAEPVRTKVAGVARGESADLESSQLNREDDAENRRVLRSRYLAVMTKINDARDEISSVDSNKFNILINEVDDLHQQVSKPREQVADAEALLDLTNTLATSVKSISCEGISLADFVNCLIREFGKSDRSPETPENEQISIDWKDIGMAVSPLLRTCNGICTMLGPMNNELKQRKPVVARKRTDRPTDTARPDEVGHAGAEEKTDTDKNMAVMFGILRRERQVKLESLILNRSSFAQTVENLFALSFLVKDGRAEIVVDEFGSHFVSPKNAPAASSITSGEAAYSHFVFRFDFKDWKVMMNAVPLGEELMPHREDSNSILSQAEPETNNSGASTTPIRKLSRNRGLVLQESIIDDSPESGDASKGPGIRRCRHLVAHPIAHPMDFGGGRKRVRPEAALNGNGGFKKSKQEMESFPTGIGSKSKPCTKFFSTSGCQFGESCHFLHYVPGGIKAVSHMLGNNPAFPAAVRNSVAPPSFPDGSSPPALKTRLCSKFSTPEGCKFGDKCHFAHGEWELGKRTGPAYEDPRSMGAMPGRMTGRMEPPSPGFGAAASFGASATAKISIDASLAGAIIGKNGVNSKHICRATGAKLSIRENESDPSSRNIELEGTFDQIKQASAMVHELILNVGSASGSSMKNATRSGSGSGNNFKTKLCENFSKGSCTFGERCHFAHGTEELRTAGM</sequence>
<gene>
    <name evidence="15" type="ORF">V6N11_061806</name>
</gene>
<feature type="zinc finger region" description="C3H1-type" evidence="11">
    <location>
        <begin position="661"/>
        <end position="688"/>
    </location>
</feature>
<evidence type="ECO:0000256" key="3">
    <source>
        <dbReference type="ARBA" id="ARBA00022723"/>
    </source>
</evidence>
<feature type="domain" description="C3H1-type" evidence="14">
    <location>
        <begin position="661"/>
        <end position="688"/>
    </location>
</feature>
<evidence type="ECO:0000256" key="8">
    <source>
        <dbReference type="ARBA" id="ARBA00023204"/>
    </source>
</evidence>
<keyword evidence="3 11" id="KW-0479">Metal-binding</keyword>
<dbReference type="InterPro" id="IPR027786">
    <property type="entry name" value="Nse4/EID"/>
</dbReference>
<feature type="region of interest" description="Disordered" evidence="13">
    <location>
        <begin position="1"/>
        <end position="46"/>
    </location>
</feature>
<organism evidence="15 16">
    <name type="scientific">Hibiscus sabdariffa</name>
    <name type="common">roselle</name>
    <dbReference type="NCBI Taxonomy" id="183260"/>
    <lineage>
        <taxon>Eukaryota</taxon>
        <taxon>Viridiplantae</taxon>
        <taxon>Streptophyta</taxon>
        <taxon>Embryophyta</taxon>
        <taxon>Tracheophyta</taxon>
        <taxon>Spermatophyta</taxon>
        <taxon>Magnoliopsida</taxon>
        <taxon>eudicotyledons</taxon>
        <taxon>Gunneridae</taxon>
        <taxon>Pentapetalae</taxon>
        <taxon>rosids</taxon>
        <taxon>malvids</taxon>
        <taxon>Malvales</taxon>
        <taxon>Malvaceae</taxon>
        <taxon>Malvoideae</taxon>
        <taxon>Hibiscus</taxon>
    </lineage>
</organism>
<dbReference type="InterPro" id="IPR004088">
    <property type="entry name" value="KH_dom_type_1"/>
</dbReference>
<dbReference type="PANTHER" id="PTHR16140">
    <property type="entry name" value="NON-STRUCTURAL MAINTENANCE OF CHROMOSOMES ELEMENT 4"/>
    <property type="match status" value="1"/>
</dbReference>
<evidence type="ECO:0000256" key="10">
    <source>
        <dbReference type="PROSITE-ProRule" id="PRU00117"/>
    </source>
</evidence>
<accession>A0ABR1ZKS4</accession>
<dbReference type="Proteomes" id="UP001396334">
    <property type="component" value="Unassembled WGS sequence"/>
</dbReference>
<evidence type="ECO:0000256" key="6">
    <source>
        <dbReference type="ARBA" id="ARBA00022833"/>
    </source>
</evidence>
<dbReference type="InterPro" id="IPR014854">
    <property type="entry name" value="Nse4_C"/>
</dbReference>
<evidence type="ECO:0000256" key="13">
    <source>
        <dbReference type="SAM" id="MobiDB-lite"/>
    </source>
</evidence>
<evidence type="ECO:0000259" key="14">
    <source>
        <dbReference type="PROSITE" id="PS50103"/>
    </source>
</evidence>
<evidence type="ECO:0000256" key="11">
    <source>
        <dbReference type="PROSITE-ProRule" id="PRU00723"/>
    </source>
</evidence>
<feature type="region of interest" description="Disordered" evidence="13">
    <location>
        <begin position="334"/>
        <end position="354"/>
    </location>
</feature>
<reference evidence="15 16" key="1">
    <citation type="journal article" date="2024" name="G3 (Bethesda)">
        <title>Genome assembly of Hibiscus sabdariffa L. provides insights into metabolisms of medicinal natural products.</title>
        <authorList>
            <person name="Kim T."/>
        </authorList>
    </citation>
    <scope>NUCLEOTIDE SEQUENCE [LARGE SCALE GENOMIC DNA]</scope>
    <source>
        <strain evidence="15">TK-2024</strain>
        <tissue evidence="15">Old leaves</tissue>
    </source>
</reference>